<name>A0ACB5S283_9PEZI</name>
<evidence type="ECO:0000313" key="2">
    <source>
        <dbReference type="Proteomes" id="UP001165186"/>
    </source>
</evidence>
<comment type="caution">
    <text evidence="1">The sequence shown here is derived from an EMBL/GenBank/DDBJ whole genome shotgun (WGS) entry which is preliminary data.</text>
</comment>
<organism evidence="1 2">
    <name type="scientific">Neofusicoccum parvum</name>
    <dbReference type="NCBI Taxonomy" id="310453"/>
    <lineage>
        <taxon>Eukaryota</taxon>
        <taxon>Fungi</taxon>
        <taxon>Dikarya</taxon>
        <taxon>Ascomycota</taxon>
        <taxon>Pezizomycotina</taxon>
        <taxon>Dothideomycetes</taxon>
        <taxon>Dothideomycetes incertae sedis</taxon>
        <taxon>Botryosphaeriales</taxon>
        <taxon>Botryosphaeriaceae</taxon>
        <taxon>Neofusicoccum</taxon>
    </lineage>
</organism>
<keyword evidence="1" id="KW-0378">Hydrolase</keyword>
<dbReference type="EMBL" id="BSXG01000032">
    <property type="protein sequence ID" value="GME26874.1"/>
    <property type="molecule type" value="Genomic_DNA"/>
</dbReference>
<dbReference type="Proteomes" id="UP001165186">
    <property type="component" value="Unassembled WGS sequence"/>
</dbReference>
<proteinExistence type="predicted"/>
<evidence type="ECO:0000313" key="1">
    <source>
        <dbReference type="EMBL" id="GME26874.1"/>
    </source>
</evidence>
<protein>
    <submittedName>
        <fullName evidence="1">Glycoside hydrolase subgroup catalytic core</fullName>
    </submittedName>
</protein>
<accession>A0ACB5S283</accession>
<keyword evidence="2" id="KW-1185">Reference proteome</keyword>
<gene>
    <name evidence="1" type="primary">g11444</name>
    <name evidence="1" type="ORF">NpPPO83_00011444</name>
</gene>
<sequence length="230" mass="24925">MAISVGSEDLYRDSQSGIKNDAGIGTQPHLIVQFINKTRTAVRGTVLAEKPIGHVDTWSAWTNASNIAVVDATDFLGVDIYPFFESDKDNTLNRAPAIFENLWGRTVNASQGKPVWVTETGWPYSGEDWGEASASADAQAQYWRAVGCGRLFGRVNTWWYTLRDANPESEEKFAVAGDELGTKPRFNLTCPPGSGAPMTVNISSGASAVRVSWLLISFVAVGFLLAGDCK</sequence>
<reference evidence="1" key="1">
    <citation type="submission" date="2024-09" db="EMBL/GenBank/DDBJ databases">
        <title>Draft Genome Sequences of Neofusicoccum parvum.</title>
        <authorList>
            <person name="Ashida A."/>
            <person name="Camagna M."/>
            <person name="Tanaka A."/>
            <person name="Takemoto D."/>
        </authorList>
    </citation>
    <scope>NUCLEOTIDE SEQUENCE</scope>
    <source>
        <strain evidence="1">PPO83</strain>
    </source>
</reference>